<comment type="caution">
    <text evidence="1">The sequence shown here is derived from an EMBL/GenBank/DDBJ whole genome shotgun (WGS) entry which is preliminary data.</text>
</comment>
<sequence>MRASLAAHEMWSNCPDRSARTARARAAFLDRFEDEVDPDRQLSAEERKLRAGSAMKAHFARLSLLSSRARAKRKGSQAS</sequence>
<evidence type="ECO:0000313" key="2">
    <source>
        <dbReference type="Proteomes" id="UP000176087"/>
    </source>
</evidence>
<name>A0A1E7JIW3_9ACTN</name>
<protein>
    <submittedName>
        <fullName evidence="1">Uncharacterized protein</fullName>
    </submittedName>
</protein>
<keyword evidence="2" id="KW-1185">Reference proteome</keyword>
<dbReference type="EMBL" id="LJGT01000041">
    <property type="protein sequence ID" value="OEU86424.1"/>
    <property type="molecule type" value="Genomic_DNA"/>
</dbReference>
<dbReference type="AlphaFoldDB" id="A0A1E7JIW3"/>
<gene>
    <name evidence="1" type="ORF">AN215_27105</name>
</gene>
<evidence type="ECO:0000313" key="1">
    <source>
        <dbReference type="EMBL" id="OEU86424.1"/>
    </source>
</evidence>
<accession>A0A1E7JIW3</accession>
<proteinExistence type="predicted"/>
<reference evidence="1 2" key="1">
    <citation type="journal article" date="2016" name="Front. Microbiol.">
        <title>Comparative Genomics Analysis of Streptomyces Species Reveals Their Adaptation to the Marine Environment and Their Diversity at the Genomic Level.</title>
        <authorList>
            <person name="Tian X."/>
            <person name="Zhang Z."/>
            <person name="Yang T."/>
            <person name="Chen M."/>
            <person name="Li J."/>
            <person name="Chen F."/>
            <person name="Yang J."/>
            <person name="Li W."/>
            <person name="Zhang B."/>
            <person name="Zhang Z."/>
            <person name="Wu J."/>
            <person name="Zhang C."/>
            <person name="Long L."/>
            <person name="Xiao J."/>
        </authorList>
    </citation>
    <scope>NUCLEOTIDE SEQUENCE [LARGE SCALE GENOMIC DNA]</scope>
    <source>
        <strain evidence="1 2">SCSIO 10390</strain>
    </source>
</reference>
<dbReference type="Proteomes" id="UP000176087">
    <property type="component" value="Unassembled WGS sequence"/>
</dbReference>
<organism evidence="1 2">
    <name type="scientific">Streptomyces abyssalis</name>
    <dbReference type="NCBI Taxonomy" id="933944"/>
    <lineage>
        <taxon>Bacteria</taxon>
        <taxon>Bacillati</taxon>
        <taxon>Actinomycetota</taxon>
        <taxon>Actinomycetes</taxon>
        <taxon>Kitasatosporales</taxon>
        <taxon>Streptomycetaceae</taxon>
        <taxon>Streptomyces</taxon>
    </lineage>
</organism>